<dbReference type="InterPro" id="IPR013216">
    <property type="entry name" value="Methyltransf_11"/>
</dbReference>
<keyword evidence="3" id="KW-0489">Methyltransferase</keyword>
<evidence type="ECO:0000256" key="1">
    <source>
        <dbReference type="SAM" id="Phobius"/>
    </source>
</evidence>
<dbReference type="Proteomes" id="UP000570361">
    <property type="component" value="Unassembled WGS sequence"/>
</dbReference>
<dbReference type="Gene3D" id="3.40.50.150">
    <property type="entry name" value="Vaccinia Virus protein VP39"/>
    <property type="match status" value="1"/>
</dbReference>
<dbReference type="InterPro" id="IPR029063">
    <property type="entry name" value="SAM-dependent_MTases_sf"/>
</dbReference>
<feature type="transmembrane region" description="Helical" evidence="1">
    <location>
        <begin position="12"/>
        <end position="31"/>
    </location>
</feature>
<dbReference type="InterPro" id="IPR050508">
    <property type="entry name" value="Methyltransf_Superfamily"/>
</dbReference>
<dbReference type="AlphaFoldDB" id="A0A7W5FKM7"/>
<evidence type="ECO:0000259" key="2">
    <source>
        <dbReference type="Pfam" id="PF08241"/>
    </source>
</evidence>
<organism evidence="3 4">
    <name type="scientific">Paenibacillus phyllosphaerae</name>
    <dbReference type="NCBI Taxonomy" id="274593"/>
    <lineage>
        <taxon>Bacteria</taxon>
        <taxon>Bacillati</taxon>
        <taxon>Bacillota</taxon>
        <taxon>Bacilli</taxon>
        <taxon>Bacillales</taxon>
        <taxon>Paenibacillaceae</taxon>
        <taxon>Paenibacillus</taxon>
    </lineage>
</organism>
<reference evidence="3 4" key="1">
    <citation type="submission" date="2020-08" db="EMBL/GenBank/DDBJ databases">
        <title>Genomic Encyclopedia of Type Strains, Phase III (KMG-III): the genomes of soil and plant-associated and newly described type strains.</title>
        <authorList>
            <person name="Whitman W."/>
        </authorList>
    </citation>
    <scope>NUCLEOTIDE SEQUENCE [LARGE SCALE GENOMIC DNA]</scope>
    <source>
        <strain evidence="3 4">CECT 5862</strain>
    </source>
</reference>
<dbReference type="PANTHER" id="PTHR42912:SF93">
    <property type="entry name" value="N6-ADENOSINE-METHYLTRANSFERASE TMT1A"/>
    <property type="match status" value="1"/>
</dbReference>
<keyword evidence="1" id="KW-0812">Transmembrane</keyword>
<feature type="domain" description="Methyltransferase type 11" evidence="2">
    <location>
        <begin position="87"/>
        <end position="180"/>
    </location>
</feature>
<evidence type="ECO:0000313" key="3">
    <source>
        <dbReference type="EMBL" id="MBB3108134.1"/>
    </source>
</evidence>
<evidence type="ECO:0000313" key="4">
    <source>
        <dbReference type="Proteomes" id="UP000570361"/>
    </source>
</evidence>
<comment type="caution">
    <text evidence="3">The sequence shown here is derived from an EMBL/GenBank/DDBJ whole genome shotgun (WGS) entry which is preliminary data.</text>
</comment>
<sequence length="261" mass="30631">MNAMNSPARVGIAKFAYVVFLIVLYPFYYYVKKDFMRQVKKNLFYPSRFVSYSETRPVYYDVFAFFVNFPLFDKVYRVLPPLTGRVLQVGCGTGLMNRYLKKQGILPDMVNLDPNIHSLKYAMKWKRIDSFLQSGIEKVDLPDQSFDTILMARCFHHIRSTRKALSECSRLLKPGGKLIIFDPVLLDRKHEITEAYMANSTIDGFIWRYSEECLVRHVRKFTPPELPVTDIRAVRLPITTNYCFKYEHKDMIITLTKTEEV</sequence>
<proteinExistence type="predicted"/>
<dbReference type="RefSeq" id="WP_183595941.1">
    <property type="nucleotide sequence ID" value="NZ_JACHXK010000001.1"/>
</dbReference>
<name>A0A7W5FKM7_9BACL</name>
<gene>
    <name evidence="3" type="ORF">FHS18_000162</name>
</gene>
<dbReference type="Pfam" id="PF08241">
    <property type="entry name" value="Methyltransf_11"/>
    <property type="match status" value="1"/>
</dbReference>
<keyword evidence="1" id="KW-0472">Membrane</keyword>
<dbReference type="SUPFAM" id="SSF53335">
    <property type="entry name" value="S-adenosyl-L-methionine-dependent methyltransferases"/>
    <property type="match status" value="1"/>
</dbReference>
<dbReference type="GO" id="GO:0032259">
    <property type="term" value="P:methylation"/>
    <property type="evidence" value="ECO:0007669"/>
    <property type="project" value="UniProtKB-KW"/>
</dbReference>
<dbReference type="GO" id="GO:0008757">
    <property type="term" value="F:S-adenosylmethionine-dependent methyltransferase activity"/>
    <property type="evidence" value="ECO:0007669"/>
    <property type="project" value="InterPro"/>
</dbReference>
<accession>A0A7W5FKM7</accession>
<dbReference type="EMBL" id="JACHXK010000001">
    <property type="protein sequence ID" value="MBB3108134.1"/>
    <property type="molecule type" value="Genomic_DNA"/>
</dbReference>
<dbReference type="CDD" id="cd02440">
    <property type="entry name" value="AdoMet_MTases"/>
    <property type="match status" value="1"/>
</dbReference>
<protein>
    <submittedName>
        <fullName evidence="3">SAM-dependent methyltransferase</fullName>
    </submittedName>
</protein>
<dbReference type="PANTHER" id="PTHR42912">
    <property type="entry name" value="METHYLTRANSFERASE"/>
    <property type="match status" value="1"/>
</dbReference>
<keyword evidence="3" id="KW-0808">Transferase</keyword>
<keyword evidence="1" id="KW-1133">Transmembrane helix</keyword>
<keyword evidence="4" id="KW-1185">Reference proteome</keyword>